<evidence type="ECO:0000313" key="1">
    <source>
        <dbReference type="EMBL" id="ORY68301.1"/>
    </source>
</evidence>
<dbReference type="OrthoDB" id="4851849at2759"/>
<proteinExistence type="predicted"/>
<keyword evidence="2" id="KW-1185">Reference proteome</keyword>
<dbReference type="EMBL" id="MCFJ01000003">
    <property type="protein sequence ID" value="ORY68301.1"/>
    <property type="molecule type" value="Genomic_DNA"/>
</dbReference>
<dbReference type="InParanoid" id="A0A1Y2E9Q8"/>
<protein>
    <submittedName>
        <fullName evidence="1">Uncharacterized protein</fullName>
    </submittedName>
</protein>
<dbReference type="AlphaFoldDB" id="A0A1Y2E9Q8"/>
<comment type="caution">
    <text evidence="1">The sequence shown here is derived from an EMBL/GenBank/DDBJ whole genome shotgun (WGS) entry which is preliminary data.</text>
</comment>
<reference evidence="1 2" key="1">
    <citation type="submission" date="2016-07" db="EMBL/GenBank/DDBJ databases">
        <title>Pervasive Adenine N6-methylation of Active Genes in Fungi.</title>
        <authorList>
            <consortium name="DOE Joint Genome Institute"/>
            <person name="Mondo S.J."/>
            <person name="Dannebaum R.O."/>
            <person name="Kuo R.C."/>
            <person name="Labutti K."/>
            <person name="Haridas S."/>
            <person name="Kuo A."/>
            <person name="Salamov A."/>
            <person name="Ahrendt S.R."/>
            <person name="Lipzen A."/>
            <person name="Sullivan W."/>
            <person name="Andreopoulos W.B."/>
            <person name="Clum A."/>
            <person name="Lindquist E."/>
            <person name="Daum C."/>
            <person name="Ramamoorthy G.K."/>
            <person name="Gryganskyi A."/>
            <person name="Culley D."/>
            <person name="Magnuson J.K."/>
            <person name="James T.Y."/>
            <person name="O'Malley M.A."/>
            <person name="Stajich J.E."/>
            <person name="Spatafora J.W."/>
            <person name="Visel A."/>
            <person name="Grigoriev I.V."/>
        </authorList>
    </citation>
    <scope>NUCLEOTIDE SEQUENCE [LARGE SCALE GENOMIC DNA]</scope>
    <source>
        <strain evidence="1 2">CBS 129021</strain>
    </source>
</reference>
<dbReference type="Proteomes" id="UP000193689">
    <property type="component" value="Unassembled WGS sequence"/>
</dbReference>
<organism evidence="1 2">
    <name type="scientific">Pseudomassariella vexata</name>
    <dbReference type="NCBI Taxonomy" id="1141098"/>
    <lineage>
        <taxon>Eukaryota</taxon>
        <taxon>Fungi</taxon>
        <taxon>Dikarya</taxon>
        <taxon>Ascomycota</taxon>
        <taxon>Pezizomycotina</taxon>
        <taxon>Sordariomycetes</taxon>
        <taxon>Xylariomycetidae</taxon>
        <taxon>Amphisphaeriales</taxon>
        <taxon>Pseudomassariaceae</taxon>
        <taxon>Pseudomassariella</taxon>
    </lineage>
</organism>
<dbReference type="STRING" id="1141098.A0A1Y2E9Q8"/>
<sequence length="145" mass="16576">MPNYGQYSQHPKTESMTKARSFWTTQDKFEFHLAVEELHKLVQVPADEHLYRDNIPEPAGDHVLALKDELQIADNLAFLAHWEEDVTAVSAITIQERPRSLKVVVTSNQTPAEAIVDGLRDLMRITSEFSQKGTFNESYLDKSNF</sequence>
<gene>
    <name evidence="1" type="ORF">BCR38DRAFT_481782</name>
</gene>
<dbReference type="GeneID" id="63779622"/>
<dbReference type="RefSeq" id="XP_040718588.1">
    <property type="nucleotide sequence ID" value="XM_040863410.1"/>
</dbReference>
<name>A0A1Y2E9Q8_9PEZI</name>
<evidence type="ECO:0000313" key="2">
    <source>
        <dbReference type="Proteomes" id="UP000193689"/>
    </source>
</evidence>
<accession>A0A1Y2E9Q8</accession>